<dbReference type="STRING" id="930146.SAMN05192533_109156"/>
<dbReference type="AlphaFoldDB" id="A0A1H8E455"/>
<evidence type="ECO:0000313" key="3">
    <source>
        <dbReference type="Proteomes" id="UP000198553"/>
    </source>
</evidence>
<keyword evidence="3" id="KW-1185">Reference proteome</keyword>
<dbReference type="GO" id="GO:0005525">
    <property type="term" value="F:GTP binding"/>
    <property type="evidence" value="ECO:0007669"/>
    <property type="project" value="InterPro"/>
</dbReference>
<sequence length="178" mass="19884">MAMVDLPVILQIVGYQNSGKTTAMYEVIQRLSLKGQKVVTIKHHGHGGKPDIAEGKDSARHVEGGALASLIEGEGRVLLHAEQSEWTLKEQIHLLLALSPDIVLIEGHKHEGYPKAVLLRDESDFHLLDELDNIKVVYCFLEDLAYKLPEQLAYPVVSSRVELYNWIEDYVLATKSSS</sequence>
<evidence type="ECO:0000313" key="2">
    <source>
        <dbReference type="EMBL" id="SEN14272.1"/>
    </source>
</evidence>
<protein>
    <submittedName>
        <fullName evidence="2">Molybdopterin-guanine dinucleotide biosynthesis protein B</fullName>
    </submittedName>
</protein>
<dbReference type="InterPro" id="IPR027417">
    <property type="entry name" value="P-loop_NTPase"/>
</dbReference>
<dbReference type="EMBL" id="FOBW01000009">
    <property type="protein sequence ID" value="SEN14272.1"/>
    <property type="molecule type" value="Genomic_DNA"/>
</dbReference>
<dbReference type="OrthoDB" id="9786803at2"/>
<accession>A0A1H8E455</accession>
<dbReference type="PANTHER" id="PTHR40072">
    <property type="entry name" value="MOLYBDOPTERIN-GUANINE DINUCLEOTIDE BIOSYNTHESIS ADAPTER PROTEIN-RELATED"/>
    <property type="match status" value="1"/>
</dbReference>
<dbReference type="Gene3D" id="3.40.50.300">
    <property type="entry name" value="P-loop containing nucleotide triphosphate hydrolases"/>
    <property type="match status" value="1"/>
</dbReference>
<dbReference type="PANTHER" id="PTHR40072:SF1">
    <property type="entry name" value="MOLYBDOPTERIN-GUANINE DINUCLEOTIDE BIOSYNTHESIS ADAPTER PROTEIN"/>
    <property type="match status" value="1"/>
</dbReference>
<dbReference type="NCBIfam" id="TIGR00176">
    <property type="entry name" value="mobB"/>
    <property type="match status" value="1"/>
</dbReference>
<dbReference type="GO" id="GO:0006777">
    <property type="term" value="P:Mo-molybdopterin cofactor biosynthetic process"/>
    <property type="evidence" value="ECO:0007669"/>
    <property type="project" value="InterPro"/>
</dbReference>
<dbReference type="SUPFAM" id="SSF52540">
    <property type="entry name" value="P-loop containing nucleoside triphosphate hydrolases"/>
    <property type="match status" value="1"/>
</dbReference>
<feature type="domain" description="Molybdopterin-guanine dinucleotide biosynthesis protein B (MobB)" evidence="1">
    <location>
        <begin position="9"/>
        <end position="128"/>
    </location>
</feature>
<gene>
    <name evidence="2" type="ORF">SAMN05192533_109156</name>
</gene>
<organism evidence="2 3">
    <name type="scientific">Mesobacillus persicus</name>
    <dbReference type="NCBI Taxonomy" id="930146"/>
    <lineage>
        <taxon>Bacteria</taxon>
        <taxon>Bacillati</taxon>
        <taxon>Bacillota</taxon>
        <taxon>Bacilli</taxon>
        <taxon>Bacillales</taxon>
        <taxon>Bacillaceae</taxon>
        <taxon>Mesobacillus</taxon>
    </lineage>
</organism>
<dbReference type="Pfam" id="PF03205">
    <property type="entry name" value="MobB"/>
    <property type="match status" value="1"/>
</dbReference>
<dbReference type="InterPro" id="IPR004435">
    <property type="entry name" value="MobB_dom"/>
</dbReference>
<name>A0A1H8E455_9BACI</name>
<dbReference type="Proteomes" id="UP000198553">
    <property type="component" value="Unassembled WGS sequence"/>
</dbReference>
<proteinExistence type="predicted"/>
<dbReference type="InterPro" id="IPR052539">
    <property type="entry name" value="MGD_biosynthesis_adapter"/>
</dbReference>
<evidence type="ECO:0000259" key="1">
    <source>
        <dbReference type="Pfam" id="PF03205"/>
    </source>
</evidence>
<reference evidence="3" key="1">
    <citation type="submission" date="2016-10" db="EMBL/GenBank/DDBJ databases">
        <authorList>
            <person name="Varghese N."/>
            <person name="Submissions S."/>
        </authorList>
    </citation>
    <scope>NUCLEOTIDE SEQUENCE [LARGE SCALE GENOMIC DNA]</scope>
    <source>
        <strain evidence="3">B48,IBRC-M 10115,DSM 25386,CECT 8001</strain>
    </source>
</reference>